<evidence type="ECO:0000256" key="10">
    <source>
        <dbReference type="SAM" id="MobiDB-lite"/>
    </source>
</evidence>
<dbReference type="Pfam" id="PF00355">
    <property type="entry name" value="Rieske"/>
    <property type="match status" value="1"/>
</dbReference>
<name>A0A2U2J580_9SPHN</name>
<evidence type="ECO:0000256" key="8">
    <source>
        <dbReference type="ARBA" id="ARBA00023014"/>
    </source>
</evidence>
<dbReference type="RefSeq" id="WP_109271637.1">
    <property type="nucleotide sequence ID" value="NZ_QFFF01000001.1"/>
</dbReference>
<evidence type="ECO:0000256" key="1">
    <source>
        <dbReference type="ARBA" id="ARBA00004370"/>
    </source>
</evidence>
<keyword evidence="4" id="KW-0479">Metal-binding</keyword>
<dbReference type="InterPro" id="IPR017941">
    <property type="entry name" value="Rieske_2Fe-2S"/>
</dbReference>
<evidence type="ECO:0000256" key="4">
    <source>
        <dbReference type="ARBA" id="ARBA00022723"/>
    </source>
</evidence>
<feature type="region of interest" description="Disordered" evidence="10">
    <location>
        <begin position="1"/>
        <end position="23"/>
    </location>
</feature>
<gene>
    <name evidence="12" type="ORF">DF286_11925</name>
</gene>
<dbReference type="EMBL" id="QFFF01000001">
    <property type="protein sequence ID" value="PWG03499.1"/>
    <property type="molecule type" value="Genomic_DNA"/>
</dbReference>
<evidence type="ECO:0000256" key="6">
    <source>
        <dbReference type="ARBA" id="ARBA00023002"/>
    </source>
</evidence>
<keyword evidence="5" id="KW-1133">Transmembrane helix</keyword>
<dbReference type="GO" id="GO:0016491">
    <property type="term" value="F:oxidoreductase activity"/>
    <property type="evidence" value="ECO:0007669"/>
    <property type="project" value="UniProtKB-KW"/>
</dbReference>
<reference evidence="12 13" key="1">
    <citation type="submission" date="2018-05" db="EMBL/GenBank/DDBJ databases">
        <title>Genome of Sphingosinicella humi QZX222.</title>
        <authorList>
            <person name="Qiao Z."/>
            <person name="Wang G."/>
        </authorList>
    </citation>
    <scope>NUCLEOTIDE SEQUENCE [LARGE SCALE GENOMIC DNA]</scope>
    <source>
        <strain evidence="12 13">QZX222</strain>
    </source>
</reference>
<evidence type="ECO:0000313" key="13">
    <source>
        <dbReference type="Proteomes" id="UP000245916"/>
    </source>
</evidence>
<evidence type="ECO:0000256" key="9">
    <source>
        <dbReference type="ARBA" id="ARBA00023136"/>
    </source>
</evidence>
<feature type="domain" description="Rieske" evidence="11">
    <location>
        <begin position="36"/>
        <end position="137"/>
    </location>
</feature>
<dbReference type="AlphaFoldDB" id="A0A2U2J580"/>
<keyword evidence="3" id="KW-0001">2Fe-2S</keyword>
<accession>A0A2U2J580</accession>
<comment type="subcellular location">
    <subcellularLocation>
        <location evidence="1">Membrane</location>
    </subcellularLocation>
</comment>
<keyword evidence="6" id="KW-0560">Oxidoreductase</keyword>
<dbReference type="GO" id="GO:0016020">
    <property type="term" value="C:membrane"/>
    <property type="evidence" value="ECO:0007669"/>
    <property type="project" value="UniProtKB-SubCell"/>
</dbReference>
<keyword evidence="2" id="KW-0812">Transmembrane</keyword>
<dbReference type="InterPro" id="IPR036922">
    <property type="entry name" value="Rieske_2Fe-2S_sf"/>
</dbReference>
<evidence type="ECO:0000256" key="3">
    <source>
        <dbReference type="ARBA" id="ARBA00022714"/>
    </source>
</evidence>
<protein>
    <submittedName>
        <fullName evidence="12">(2Fe-2S)-binding protein</fullName>
    </submittedName>
</protein>
<dbReference type="Gene3D" id="2.102.10.10">
    <property type="entry name" value="Rieske [2Fe-2S] iron-sulphur domain"/>
    <property type="match status" value="1"/>
</dbReference>
<dbReference type="GO" id="GO:0046872">
    <property type="term" value="F:metal ion binding"/>
    <property type="evidence" value="ECO:0007669"/>
    <property type="project" value="UniProtKB-KW"/>
</dbReference>
<evidence type="ECO:0000256" key="5">
    <source>
        <dbReference type="ARBA" id="ARBA00022989"/>
    </source>
</evidence>
<proteinExistence type="predicted"/>
<dbReference type="PROSITE" id="PS51296">
    <property type="entry name" value="RIESKE"/>
    <property type="match status" value="1"/>
</dbReference>
<evidence type="ECO:0000256" key="7">
    <source>
        <dbReference type="ARBA" id="ARBA00023004"/>
    </source>
</evidence>
<dbReference type="InterPro" id="IPR050584">
    <property type="entry name" value="Cholesterol_7-desaturase"/>
</dbReference>
<keyword evidence="9" id="KW-0472">Membrane</keyword>
<dbReference type="Proteomes" id="UP000245916">
    <property type="component" value="Unassembled WGS sequence"/>
</dbReference>
<dbReference type="GO" id="GO:0051537">
    <property type="term" value="F:2 iron, 2 sulfur cluster binding"/>
    <property type="evidence" value="ECO:0007669"/>
    <property type="project" value="UniProtKB-KW"/>
</dbReference>
<keyword evidence="13" id="KW-1185">Reference proteome</keyword>
<feature type="compositionally biased region" description="Polar residues" evidence="10">
    <location>
        <begin position="1"/>
        <end position="10"/>
    </location>
</feature>
<keyword evidence="8" id="KW-0411">Iron-sulfur</keyword>
<dbReference type="PANTHER" id="PTHR21266:SF32">
    <property type="entry name" value="CHOLESTEROL 7-DESATURASE NVD"/>
    <property type="match status" value="1"/>
</dbReference>
<dbReference type="CDD" id="cd03469">
    <property type="entry name" value="Rieske_RO_Alpha_N"/>
    <property type="match status" value="1"/>
</dbReference>
<dbReference type="OrthoDB" id="9800776at2"/>
<comment type="caution">
    <text evidence="12">The sequence shown here is derived from an EMBL/GenBank/DDBJ whole genome shotgun (WGS) entry which is preliminary data.</text>
</comment>
<dbReference type="PANTHER" id="PTHR21266">
    <property type="entry name" value="IRON-SULFUR DOMAIN CONTAINING PROTEIN"/>
    <property type="match status" value="1"/>
</dbReference>
<organism evidence="12 13">
    <name type="scientific">Allosphingosinicella humi</name>
    <dbReference type="NCBI Taxonomy" id="2068657"/>
    <lineage>
        <taxon>Bacteria</taxon>
        <taxon>Pseudomonadati</taxon>
        <taxon>Pseudomonadota</taxon>
        <taxon>Alphaproteobacteria</taxon>
        <taxon>Sphingomonadales</taxon>
        <taxon>Sphingomonadaceae</taxon>
        <taxon>Allosphingosinicella</taxon>
    </lineage>
</organism>
<evidence type="ECO:0000313" key="12">
    <source>
        <dbReference type="EMBL" id="PWG03499.1"/>
    </source>
</evidence>
<evidence type="ECO:0000256" key="2">
    <source>
        <dbReference type="ARBA" id="ARBA00022692"/>
    </source>
</evidence>
<dbReference type="GO" id="GO:0005737">
    <property type="term" value="C:cytoplasm"/>
    <property type="evidence" value="ECO:0007669"/>
    <property type="project" value="TreeGrafter"/>
</dbReference>
<evidence type="ECO:0000259" key="11">
    <source>
        <dbReference type="PROSITE" id="PS51296"/>
    </source>
</evidence>
<keyword evidence="7" id="KW-0408">Iron</keyword>
<sequence>MASAAQSVPHSNPVRRAAGPPVKAEGEDGLFTQSWFPICLSSDVGPEEVKGFDFLDGRIVVYRGASGQATVASAYCPHMGADLAVGRVIGDRIRCAFHHWDYDLTGKCVATMVGDPPPPTACLYVFPSQERYGLIWAFNGEEPLFELPDFPFPEKELAFKTIELPGLSPVDPWVQCCNTPDMQHIKALHGVSFNQEDPHEAVRWTDFSCAYDFDGTHVNGEHVENSIAVYGTSLYYQSTFIDGKWFGFLVPMGLPKPGHSKNFMVAAGKRADGTPREVEEWLDFVIEFEKRVVGEDLPIMNTIRFRPGTLTKSDKTFARYLKLLRAYPRAHPSAEFIK</sequence>
<dbReference type="SUPFAM" id="SSF50022">
    <property type="entry name" value="ISP domain"/>
    <property type="match status" value="1"/>
</dbReference>